<dbReference type="Gene3D" id="3.40.50.150">
    <property type="entry name" value="Vaccinia Virus protein VP39"/>
    <property type="match status" value="1"/>
</dbReference>
<evidence type="ECO:0000256" key="1">
    <source>
        <dbReference type="ARBA" id="ARBA00006594"/>
    </source>
</evidence>
<dbReference type="GO" id="GO:0009307">
    <property type="term" value="P:DNA restriction-modification system"/>
    <property type="evidence" value="ECO:0007669"/>
    <property type="project" value="UniProtKB-KW"/>
</dbReference>
<reference evidence="11 12" key="1">
    <citation type="submission" date="2015-11" db="EMBL/GenBank/DDBJ databases">
        <title>Genome sequences of Lysobacter enzymogenes strain C3 and Lysobacter antibioticus ATCC 29479.</title>
        <authorList>
            <person name="Kobayashi D.Y."/>
        </authorList>
    </citation>
    <scope>NUCLEOTIDE SEQUENCE [LARGE SCALE GENOMIC DNA]</scope>
    <source>
        <strain evidence="11 12">C3</strain>
    </source>
</reference>
<evidence type="ECO:0000259" key="10">
    <source>
        <dbReference type="Pfam" id="PF12161"/>
    </source>
</evidence>
<dbReference type="EMBL" id="CP013140">
    <property type="protein sequence ID" value="ALN60884.1"/>
    <property type="molecule type" value="Genomic_DNA"/>
</dbReference>
<dbReference type="EC" id="2.1.1.72" evidence="2"/>
<proteinExistence type="inferred from homology"/>
<dbReference type="KEGG" id="lez:GLE_5543"/>
<feature type="domain" description="N6 adenine-specific DNA methyltransferase N-terminal" evidence="10">
    <location>
        <begin position="66"/>
        <end position="196"/>
    </location>
</feature>
<evidence type="ECO:0000313" key="11">
    <source>
        <dbReference type="EMBL" id="ALN60884.1"/>
    </source>
</evidence>
<dbReference type="InterPro" id="IPR022749">
    <property type="entry name" value="D12N6_MeTrfase_N"/>
</dbReference>
<keyword evidence="5" id="KW-0949">S-adenosyl-L-methionine</keyword>
<dbReference type="SUPFAM" id="SSF53335">
    <property type="entry name" value="S-adenosyl-L-methionine-dependent methyltransferases"/>
    <property type="match status" value="1"/>
</dbReference>
<evidence type="ECO:0000256" key="5">
    <source>
        <dbReference type="ARBA" id="ARBA00022691"/>
    </source>
</evidence>
<dbReference type="PROSITE" id="PS00092">
    <property type="entry name" value="N6_MTASE"/>
    <property type="match status" value="1"/>
</dbReference>
<dbReference type="InterPro" id="IPR051537">
    <property type="entry name" value="DNA_Adenine_Mtase"/>
</dbReference>
<keyword evidence="4 11" id="KW-0808">Transferase</keyword>
<dbReference type="InterPro" id="IPR003356">
    <property type="entry name" value="DNA_methylase_A-5"/>
</dbReference>
<dbReference type="PANTHER" id="PTHR42933:SF3">
    <property type="entry name" value="TYPE I RESTRICTION ENZYME MJAVIII METHYLASE SUBUNIT"/>
    <property type="match status" value="1"/>
</dbReference>
<dbReference type="GO" id="GO:0008170">
    <property type="term" value="F:N-methyltransferase activity"/>
    <property type="evidence" value="ECO:0007669"/>
    <property type="project" value="InterPro"/>
</dbReference>
<evidence type="ECO:0000313" key="12">
    <source>
        <dbReference type="Proteomes" id="UP000061569"/>
    </source>
</evidence>
<evidence type="ECO:0000256" key="8">
    <source>
        <dbReference type="SAM" id="MobiDB-lite"/>
    </source>
</evidence>
<dbReference type="PRINTS" id="PR00507">
    <property type="entry name" value="N12N6MTFRASE"/>
</dbReference>
<keyword evidence="3 11" id="KW-0489">Methyltransferase</keyword>
<dbReference type="GO" id="GO:0032259">
    <property type="term" value="P:methylation"/>
    <property type="evidence" value="ECO:0007669"/>
    <property type="project" value="UniProtKB-KW"/>
</dbReference>
<accession>A0A0S2DQL1</accession>
<comment type="similarity">
    <text evidence="1">Belongs to the N(4)/N(6)-methyltransferase family.</text>
</comment>
<dbReference type="GO" id="GO:0009007">
    <property type="term" value="F:site-specific DNA-methyltransferase (adenine-specific) activity"/>
    <property type="evidence" value="ECO:0007669"/>
    <property type="project" value="UniProtKB-EC"/>
</dbReference>
<name>A0A0S2DQL1_LYSEN</name>
<evidence type="ECO:0000256" key="2">
    <source>
        <dbReference type="ARBA" id="ARBA00011900"/>
    </source>
</evidence>
<evidence type="ECO:0000259" key="9">
    <source>
        <dbReference type="Pfam" id="PF02384"/>
    </source>
</evidence>
<dbReference type="PATRIC" id="fig|69.6.peg.5464"/>
<feature type="domain" description="DNA methylase adenine-specific" evidence="9">
    <location>
        <begin position="210"/>
        <end position="518"/>
    </location>
</feature>
<keyword evidence="6" id="KW-0680">Restriction system</keyword>
<evidence type="ECO:0000256" key="6">
    <source>
        <dbReference type="ARBA" id="ARBA00022747"/>
    </source>
</evidence>
<dbReference type="AlphaFoldDB" id="A0A0S2DQL1"/>
<dbReference type="STRING" id="69.GLE_5543"/>
<dbReference type="Proteomes" id="UP000061569">
    <property type="component" value="Chromosome"/>
</dbReference>
<dbReference type="InterPro" id="IPR029063">
    <property type="entry name" value="SAM-dependent_MTases_sf"/>
</dbReference>
<feature type="compositionally biased region" description="Basic and acidic residues" evidence="8">
    <location>
        <begin position="27"/>
        <end position="39"/>
    </location>
</feature>
<protein>
    <recommendedName>
        <fullName evidence="2">site-specific DNA-methyltransferase (adenine-specific)</fullName>
        <ecNumber evidence="2">2.1.1.72</ecNumber>
    </recommendedName>
</protein>
<dbReference type="GO" id="GO:0003677">
    <property type="term" value="F:DNA binding"/>
    <property type="evidence" value="ECO:0007669"/>
    <property type="project" value="InterPro"/>
</dbReference>
<dbReference type="Pfam" id="PF12161">
    <property type="entry name" value="HsdM_N"/>
    <property type="match status" value="1"/>
</dbReference>
<evidence type="ECO:0000256" key="7">
    <source>
        <dbReference type="ARBA" id="ARBA00047942"/>
    </source>
</evidence>
<evidence type="ECO:0000256" key="3">
    <source>
        <dbReference type="ARBA" id="ARBA00022603"/>
    </source>
</evidence>
<comment type="catalytic activity">
    <reaction evidence="7">
        <text>a 2'-deoxyadenosine in DNA + S-adenosyl-L-methionine = an N(6)-methyl-2'-deoxyadenosine in DNA + S-adenosyl-L-homocysteine + H(+)</text>
        <dbReference type="Rhea" id="RHEA:15197"/>
        <dbReference type="Rhea" id="RHEA-COMP:12418"/>
        <dbReference type="Rhea" id="RHEA-COMP:12419"/>
        <dbReference type="ChEBI" id="CHEBI:15378"/>
        <dbReference type="ChEBI" id="CHEBI:57856"/>
        <dbReference type="ChEBI" id="CHEBI:59789"/>
        <dbReference type="ChEBI" id="CHEBI:90615"/>
        <dbReference type="ChEBI" id="CHEBI:90616"/>
        <dbReference type="EC" id="2.1.1.72"/>
    </reaction>
</comment>
<evidence type="ECO:0000256" key="4">
    <source>
        <dbReference type="ARBA" id="ARBA00022679"/>
    </source>
</evidence>
<sequence length="727" mass="81913">MCAWLWNRCLKGHASLEQASSGCESLWKESENEEDRNKDNPMMINQQPKKKLKIPVDAPKASDTVLAAFIWKNAEDLWGDFKHTDFGKIILPFTLLRRLECVLEPTREKVRETQAKFRDKGLDTALIMRQTAGLPFYNISQYSLATLGATKTKSNLEAYIAGFSDNARVIFDQFNFTDTIARLARADILFKICQNFANTDLHPDVVPDRVMSNIYEHLIRRFGSEVNEAAEDFMTPRDVVHLATTLLLDPDDALFRDNPGLIRTLYDPTCGTGGFLTDAMNHVDGFAAQGKAPPVLIPFGQELEPETHAVALANMLLRRLETEPARDLSANIAGPRSTLSQDAFAGQRFHYCLSNPPFGKKWEKDQVFVEREAKEMGFAGRFGAGTPRVSDGSMLFIQHLISKLELPKNGGGRAAIVLSGSPLFTGNAGQGESEIRRWLLENDLIDAIVALPTDIFFRTGIGTYIWLLDNNKPKVRQGKVQLIDATGMHSPMRKGEGNKRRYVSDEQAQDIARLYADFTPSENVRIVNFRDFGYRRIKVQRPLRLLIRITEEAIESFKASKPFTKLDAKEQKAWLAFLAKQDDAIRPYEWMETLVEAAKKAKVGKVSNPLYAALETAFGVRDATAPIIVDEYGEPWPDKELEDFENVPLGKSIDRHMDTEVLPHVPDAWVDTSYTDDRDGQVGKVGYEINFNRYFYKYVPPRDLHEIDAELKAVEAEIAALLNEVAA</sequence>
<organism evidence="11 12">
    <name type="scientific">Lysobacter enzymogenes</name>
    <dbReference type="NCBI Taxonomy" id="69"/>
    <lineage>
        <taxon>Bacteria</taxon>
        <taxon>Pseudomonadati</taxon>
        <taxon>Pseudomonadota</taxon>
        <taxon>Gammaproteobacteria</taxon>
        <taxon>Lysobacterales</taxon>
        <taxon>Lysobacteraceae</taxon>
        <taxon>Lysobacter</taxon>
    </lineage>
</organism>
<dbReference type="PANTHER" id="PTHR42933">
    <property type="entry name" value="SLR6095 PROTEIN"/>
    <property type="match status" value="1"/>
</dbReference>
<feature type="region of interest" description="Disordered" evidence="8">
    <location>
        <begin position="27"/>
        <end position="51"/>
    </location>
</feature>
<gene>
    <name evidence="11" type="primary">hsdM</name>
    <name evidence="11" type="ORF">GLE_5543</name>
</gene>
<dbReference type="InterPro" id="IPR002052">
    <property type="entry name" value="DNA_methylase_N6_adenine_CS"/>
</dbReference>
<dbReference type="Pfam" id="PF02384">
    <property type="entry name" value="N6_Mtase"/>
    <property type="match status" value="1"/>
</dbReference>